<name>A0AAQ3TRY4_PASNO</name>
<evidence type="ECO:0000313" key="3">
    <source>
        <dbReference type="Proteomes" id="UP001341281"/>
    </source>
</evidence>
<dbReference type="EMBL" id="CP144749">
    <property type="protein sequence ID" value="WVZ77214.1"/>
    <property type="molecule type" value="Genomic_DNA"/>
</dbReference>
<accession>A0AAQ3TRY4</accession>
<proteinExistence type="predicted"/>
<evidence type="ECO:0000256" key="1">
    <source>
        <dbReference type="SAM" id="MobiDB-lite"/>
    </source>
</evidence>
<keyword evidence="3" id="KW-1185">Reference proteome</keyword>
<protein>
    <submittedName>
        <fullName evidence="2">Uncharacterized protein</fullName>
    </submittedName>
</protein>
<organism evidence="2 3">
    <name type="scientific">Paspalum notatum var. saurae</name>
    <dbReference type="NCBI Taxonomy" id="547442"/>
    <lineage>
        <taxon>Eukaryota</taxon>
        <taxon>Viridiplantae</taxon>
        <taxon>Streptophyta</taxon>
        <taxon>Embryophyta</taxon>
        <taxon>Tracheophyta</taxon>
        <taxon>Spermatophyta</taxon>
        <taxon>Magnoliopsida</taxon>
        <taxon>Liliopsida</taxon>
        <taxon>Poales</taxon>
        <taxon>Poaceae</taxon>
        <taxon>PACMAD clade</taxon>
        <taxon>Panicoideae</taxon>
        <taxon>Andropogonodae</taxon>
        <taxon>Paspaleae</taxon>
        <taxon>Paspalinae</taxon>
        <taxon>Paspalum</taxon>
    </lineage>
</organism>
<feature type="region of interest" description="Disordered" evidence="1">
    <location>
        <begin position="21"/>
        <end position="111"/>
    </location>
</feature>
<dbReference type="AlphaFoldDB" id="A0AAQ3TRY4"/>
<dbReference type="Proteomes" id="UP001341281">
    <property type="component" value="Chromosome 05"/>
</dbReference>
<sequence>MMPRGIRPPHPREHIPPVLLARHSHPRRPSPLPPLATNSTRTAHTLPLQQQQQQQRRLRGSRAHDSSRARRPLSPRLGGVGSLIPTGKNTTNGGVPREGSRAYKESQPAHDDLQCTHAVSLELVLWWRPGRRRAA</sequence>
<evidence type="ECO:0000313" key="2">
    <source>
        <dbReference type="EMBL" id="WVZ77214.1"/>
    </source>
</evidence>
<feature type="compositionally biased region" description="Basic and acidic residues" evidence="1">
    <location>
        <begin position="98"/>
        <end position="111"/>
    </location>
</feature>
<gene>
    <name evidence="2" type="ORF">U9M48_025106</name>
</gene>
<reference evidence="2 3" key="1">
    <citation type="submission" date="2024-02" db="EMBL/GenBank/DDBJ databases">
        <title>High-quality chromosome-scale genome assembly of Pensacola bahiagrass (Paspalum notatum Flugge var. saurae).</title>
        <authorList>
            <person name="Vega J.M."/>
            <person name="Podio M."/>
            <person name="Orjuela J."/>
            <person name="Siena L.A."/>
            <person name="Pessino S.C."/>
            <person name="Combes M.C."/>
            <person name="Mariac C."/>
            <person name="Albertini E."/>
            <person name="Pupilli F."/>
            <person name="Ortiz J.P.A."/>
            <person name="Leblanc O."/>
        </authorList>
    </citation>
    <scope>NUCLEOTIDE SEQUENCE [LARGE SCALE GENOMIC DNA]</scope>
    <source>
        <strain evidence="2">R1</strain>
        <tissue evidence="2">Leaf</tissue>
    </source>
</reference>